<comment type="caution">
    <text evidence="3">The sequence shown here is derived from an EMBL/GenBank/DDBJ whole genome shotgun (WGS) entry which is preliminary data.</text>
</comment>
<keyword evidence="1" id="KW-0732">Signal</keyword>
<feature type="signal peptide" evidence="1">
    <location>
        <begin position="1"/>
        <end position="22"/>
    </location>
</feature>
<dbReference type="RefSeq" id="WP_381447593.1">
    <property type="nucleotide sequence ID" value="NZ_JBHSNP010000029.1"/>
</dbReference>
<feature type="domain" description="PepSY" evidence="2">
    <location>
        <begin position="121"/>
        <end position="172"/>
    </location>
</feature>
<proteinExistence type="predicted"/>
<feature type="chain" id="PRO_5046596241" evidence="1">
    <location>
        <begin position="23"/>
        <end position="178"/>
    </location>
</feature>
<dbReference type="Gene3D" id="3.10.450.40">
    <property type="match status" value="2"/>
</dbReference>
<reference evidence="4" key="1">
    <citation type="journal article" date="2019" name="Int. J. Syst. Evol. Microbiol.">
        <title>The Global Catalogue of Microorganisms (GCM) 10K type strain sequencing project: providing services to taxonomists for standard genome sequencing and annotation.</title>
        <authorList>
            <consortium name="The Broad Institute Genomics Platform"/>
            <consortium name="The Broad Institute Genome Sequencing Center for Infectious Disease"/>
            <person name="Wu L."/>
            <person name="Ma J."/>
        </authorList>
    </citation>
    <scope>NUCLEOTIDE SEQUENCE [LARGE SCALE GENOMIC DNA]</scope>
    <source>
        <strain evidence="4">KACC 11299</strain>
    </source>
</reference>
<dbReference type="Pfam" id="PF03413">
    <property type="entry name" value="PepSY"/>
    <property type="match status" value="2"/>
</dbReference>
<name>A0ABW0U169_9BACL</name>
<organism evidence="3 4">
    <name type="scientific">Sporosarcina koreensis</name>
    <dbReference type="NCBI Taxonomy" id="334735"/>
    <lineage>
        <taxon>Bacteria</taxon>
        <taxon>Bacillati</taxon>
        <taxon>Bacillota</taxon>
        <taxon>Bacilli</taxon>
        <taxon>Bacillales</taxon>
        <taxon>Caryophanaceae</taxon>
        <taxon>Sporosarcina</taxon>
    </lineage>
</organism>
<dbReference type="Proteomes" id="UP001596071">
    <property type="component" value="Unassembled WGS sequence"/>
</dbReference>
<sequence>MKKWMLIPAVAGVLAIGGVALAEESVPAVGKQSDKMISLQDAKKVATDKVKGGIVTEAELDEDDGRYHYEVDLKEGKYEYDLEIDAYTGKIIKFEKEMENEKVAEPAKEKQAVKPDSKTMLTEEQAIAIAKKQASGVVTDFELDDNVYEIELKDGNIEYELEIDAFTGDILSFEQDED</sequence>
<accession>A0ABW0U169</accession>
<evidence type="ECO:0000313" key="3">
    <source>
        <dbReference type="EMBL" id="MFC5605091.1"/>
    </source>
</evidence>
<dbReference type="EMBL" id="JBHSNP010000029">
    <property type="protein sequence ID" value="MFC5605091.1"/>
    <property type="molecule type" value="Genomic_DNA"/>
</dbReference>
<evidence type="ECO:0000313" key="4">
    <source>
        <dbReference type="Proteomes" id="UP001596071"/>
    </source>
</evidence>
<evidence type="ECO:0000259" key="2">
    <source>
        <dbReference type="Pfam" id="PF03413"/>
    </source>
</evidence>
<protein>
    <submittedName>
        <fullName evidence="3">PepSY domain-containing protein</fullName>
    </submittedName>
</protein>
<gene>
    <name evidence="3" type="ORF">ACFPTP_17770</name>
</gene>
<evidence type="ECO:0000256" key="1">
    <source>
        <dbReference type="SAM" id="SignalP"/>
    </source>
</evidence>
<dbReference type="InterPro" id="IPR025711">
    <property type="entry name" value="PepSY"/>
</dbReference>
<keyword evidence="4" id="KW-1185">Reference proteome</keyword>
<feature type="domain" description="PepSY" evidence="2">
    <location>
        <begin position="37"/>
        <end position="94"/>
    </location>
</feature>